<reference evidence="10 11" key="1">
    <citation type="submission" date="2022-04" db="EMBL/GenBank/DDBJ databases">
        <title>Halobacillus sp. isolated from saltern.</title>
        <authorList>
            <person name="Won M."/>
            <person name="Lee C.-M."/>
            <person name="Woen H.-Y."/>
            <person name="Kwon S.-W."/>
        </authorList>
    </citation>
    <scope>NUCLEOTIDE SEQUENCE [LARGE SCALE GENOMIC DNA]</scope>
    <source>
        <strain evidence="10 11">SSBR10-3</strain>
    </source>
</reference>
<evidence type="ECO:0000256" key="4">
    <source>
        <dbReference type="ARBA" id="ARBA00023125"/>
    </source>
</evidence>
<evidence type="ECO:0000256" key="5">
    <source>
        <dbReference type="ARBA" id="ARBA00023163"/>
    </source>
</evidence>
<feature type="modified residue" description="4-aspartylphosphate" evidence="6">
    <location>
        <position position="51"/>
    </location>
</feature>
<keyword evidence="11" id="KW-1185">Reference proteome</keyword>
<dbReference type="Proteomes" id="UP000831787">
    <property type="component" value="Chromosome"/>
</dbReference>
<dbReference type="InterPro" id="IPR011006">
    <property type="entry name" value="CheY-like_superfamily"/>
</dbReference>
<keyword evidence="3" id="KW-0805">Transcription regulation</keyword>
<organism evidence="10 11">
    <name type="scientific">Halobacillus salinarum</name>
    <dbReference type="NCBI Taxonomy" id="2932257"/>
    <lineage>
        <taxon>Bacteria</taxon>
        <taxon>Bacillati</taxon>
        <taxon>Bacillota</taxon>
        <taxon>Bacilli</taxon>
        <taxon>Bacillales</taxon>
        <taxon>Bacillaceae</taxon>
        <taxon>Halobacillus</taxon>
    </lineage>
</organism>
<dbReference type="PANTHER" id="PTHR48111:SF21">
    <property type="entry name" value="DNA-BINDING DUAL MASTER TRANSCRIPTIONAL REGULATOR RPAA"/>
    <property type="match status" value="1"/>
</dbReference>
<dbReference type="SMART" id="SM00448">
    <property type="entry name" value="REC"/>
    <property type="match status" value="1"/>
</dbReference>
<dbReference type="SMART" id="SM00862">
    <property type="entry name" value="Trans_reg_C"/>
    <property type="match status" value="1"/>
</dbReference>
<dbReference type="Pfam" id="PF00072">
    <property type="entry name" value="Response_reg"/>
    <property type="match status" value="1"/>
</dbReference>
<sequence>MNILVVDDEENMVQLISSYLKAHHYHVYSAGDGIEAIDLLRERAIDLILLDIMMPNMDGLTACRQIRDFSNIPIIMLTAKSNEDDRVTGLKMGADDYIIKPFSPRELMARVEAALRRTQGYNKGSEGVFQRDGLTVDLNGHVVQVNGSTINLTRKEFLLLSFLVQHRGQVFTREQILDHIWGLESLGTTRTVDTHIKTLRLKLKTAGDYIQTVWGVGYKFT</sequence>
<feature type="domain" description="Response regulatory" evidence="8">
    <location>
        <begin position="2"/>
        <end position="115"/>
    </location>
</feature>
<dbReference type="RefSeq" id="WP_244710051.1">
    <property type="nucleotide sequence ID" value="NZ_CP095073.1"/>
</dbReference>
<name>A0ABY4EJM0_9BACI</name>
<evidence type="ECO:0000256" key="7">
    <source>
        <dbReference type="PROSITE-ProRule" id="PRU01091"/>
    </source>
</evidence>
<evidence type="ECO:0000313" key="10">
    <source>
        <dbReference type="EMBL" id="UOQ44247.1"/>
    </source>
</evidence>
<dbReference type="EMBL" id="CP095073">
    <property type="protein sequence ID" value="UOQ44247.1"/>
    <property type="molecule type" value="Genomic_DNA"/>
</dbReference>
<dbReference type="PROSITE" id="PS50110">
    <property type="entry name" value="RESPONSE_REGULATORY"/>
    <property type="match status" value="1"/>
</dbReference>
<dbReference type="Pfam" id="PF00486">
    <property type="entry name" value="Trans_reg_C"/>
    <property type="match status" value="1"/>
</dbReference>
<evidence type="ECO:0000256" key="1">
    <source>
        <dbReference type="ARBA" id="ARBA00022553"/>
    </source>
</evidence>
<dbReference type="InterPro" id="IPR001867">
    <property type="entry name" value="OmpR/PhoB-type_DNA-bd"/>
</dbReference>
<evidence type="ECO:0000259" key="9">
    <source>
        <dbReference type="PROSITE" id="PS51755"/>
    </source>
</evidence>
<feature type="domain" description="OmpR/PhoB-type" evidence="9">
    <location>
        <begin position="126"/>
        <end position="221"/>
    </location>
</feature>
<accession>A0ABY4EJM0</accession>
<dbReference type="InterPro" id="IPR001789">
    <property type="entry name" value="Sig_transdc_resp-reg_receiver"/>
</dbReference>
<evidence type="ECO:0000259" key="8">
    <source>
        <dbReference type="PROSITE" id="PS50110"/>
    </source>
</evidence>
<proteinExistence type="predicted"/>
<dbReference type="Gene3D" id="1.10.10.10">
    <property type="entry name" value="Winged helix-like DNA-binding domain superfamily/Winged helix DNA-binding domain"/>
    <property type="match status" value="1"/>
</dbReference>
<dbReference type="InterPro" id="IPR036388">
    <property type="entry name" value="WH-like_DNA-bd_sf"/>
</dbReference>
<dbReference type="SUPFAM" id="SSF52172">
    <property type="entry name" value="CheY-like"/>
    <property type="match status" value="1"/>
</dbReference>
<keyword evidence="2" id="KW-0902">Two-component regulatory system</keyword>
<feature type="DNA-binding region" description="OmpR/PhoB-type" evidence="7">
    <location>
        <begin position="126"/>
        <end position="221"/>
    </location>
</feature>
<dbReference type="InterPro" id="IPR039420">
    <property type="entry name" value="WalR-like"/>
</dbReference>
<evidence type="ECO:0000313" key="11">
    <source>
        <dbReference type="Proteomes" id="UP000831787"/>
    </source>
</evidence>
<dbReference type="Gene3D" id="3.40.50.2300">
    <property type="match status" value="1"/>
</dbReference>
<gene>
    <name evidence="10" type="ORF">MUN89_20725</name>
</gene>
<dbReference type="CDD" id="cd17574">
    <property type="entry name" value="REC_OmpR"/>
    <property type="match status" value="1"/>
</dbReference>
<dbReference type="CDD" id="cd00383">
    <property type="entry name" value="trans_reg_C"/>
    <property type="match status" value="1"/>
</dbReference>
<keyword evidence="5" id="KW-0804">Transcription</keyword>
<keyword evidence="4 7" id="KW-0238">DNA-binding</keyword>
<evidence type="ECO:0000256" key="2">
    <source>
        <dbReference type="ARBA" id="ARBA00023012"/>
    </source>
</evidence>
<protein>
    <submittedName>
        <fullName evidence="10">Response regulator transcription factor</fullName>
    </submittedName>
</protein>
<evidence type="ECO:0000256" key="3">
    <source>
        <dbReference type="ARBA" id="ARBA00023015"/>
    </source>
</evidence>
<evidence type="ECO:0000256" key="6">
    <source>
        <dbReference type="PROSITE-ProRule" id="PRU00169"/>
    </source>
</evidence>
<dbReference type="Gene3D" id="6.10.250.690">
    <property type="match status" value="1"/>
</dbReference>
<dbReference type="PANTHER" id="PTHR48111">
    <property type="entry name" value="REGULATOR OF RPOS"/>
    <property type="match status" value="1"/>
</dbReference>
<dbReference type="PROSITE" id="PS51755">
    <property type="entry name" value="OMPR_PHOB"/>
    <property type="match status" value="1"/>
</dbReference>
<keyword evidence="1 6" id="KW-0597">Phosphoprotein</keyword>